<protein>
    <submittedName>
        <fullName evidence="1">Tir chaperone protein (CesT)</fullName>
    </submittedName>
</protein>
<reference evidence="1 2" key="1">
    <citation type="submission" date="2015-05" db="EMBL/GenBank/DDBJ databases">
        <authorList>
            <person name="Goodhead I."/>
        </authorList>
    </citation>
    <scope>NUCLEOTIDE SEQUENCE [LARGE SCALE GENOMIC DNA]</scope>
    <source>
        <strain evidence="2">morsitans</strain>
    </source>
</reference>
<evidence type="ECO:0000313" key="1">
    <source>
        <dbReference type="EMBL" id="CRL45535.1"/>
    </source>
</evidence>
<dbReference type="GO" id="GO:0030254">
    <property type="term" value="P:protein secretion by the type III secretion system"/>
    <property type="evidence" value="ECO:0007669"/>
    <property type="project" value="InterPro"/>
</dbReference>
<proteinExistence type="predicted"/>
<organism evidence="1 2">
    <name type="scientific">Sodalis glossinidius (strain morsitans)</name>
    <dbReference type="NCBI Taxonomy" id="343509"/>
    <lineage>
        <taxon>Bacteria</taxon>
        <taxon>Pseudomonadati</taxon>
        <taxon>Pseudomonadota</taxon>
        <taxon>Gammaproteobacteria</taxon>
        <taxon>Enterobacterales</taxon>
        <taxon>Bruguierivoracaceae</taxon>
        <taxon>Sodalis</taxon>
    </lineage>
</organism>
<gene>
    <name evidence="1" type="ORF">SGGMMB4_03334</name>
</gene>
<dbReference type="Gene3D" id="3.30.1460.10">
    <property type="match status" value="1"/>
</dbReference>
<dbReference type="Pfam" id="PF05932">
    <property type="entry name" value="CesT"/>
    <property type="match status" value="1"/>
</dbReference>
<dbReference type="CDD" id="cd16364">
    <property type="entry name" value="T3SC_I-like"/>
    <property type="match status" value="1"/>
</dbReference>
<dbReference type="EMBL" id="LN854557">
    <property type="protein sequence ID" value="CRL45535.1"/>
    <property type="molecule type" value="Genomic_DNA"/>
</dbReference>
<name>A0A193QKT4_SODGM</name>
<accession>A0A193QKT4</accession>
<dbReference type="AlphaFoldDB" id="A0A193QKT4"/>
<evidence type="ECO:0000313" key="2">
    <source>
        <dbReference type="Proteomes" id="UP000245838"/>
    </source>
</evidence>
<sequence length="151" mass="16897">MTFSELLQSLNADAHLNINDALQSGGCTIRFDDNIDITFENHDSHVYLFSPVMQITQPLSDDFFASLLQIHLFGIATHRCWFGYNAGGQRIILFCLMDLALLSAEAALKCVETLIDQAQYWKENLPQIGQATQASLLDTSAGQRFKRTLTP</sequence>
<dbReference type="SUPFAM" id="SSF69635">
    <property type="entry name" value="Type III secretory system chaperone-like"/>
    <property type="match status" value="1"/>
</dbReference>
<dbReference type="InterPro" id="IPR010261">
    <property type="entry name" value="Tir_chaperone"/>
</dbReference>
<dbReference type="Proteomes" id="UP000245838">
    <property type="component" value="Chromosome sggmmb4_Chromosome"/>
</dbReference>